<accession>A0ABW2PTK5</accession>
<dbReference type="PANTHER" id="PTHR30290">
    <property type="entry name" value="PERIPLASMIC BINDING COMPONENT OF ABC TRANSPORTER"/>
    <property type="match status" value="1"/>
</dbReference>
<feature type="domain" description="Solute-binding protein family 5" evidence="5">
    <location>
        <begin position="88"/>
        <end position="476"/>
    </location>
</feature>
<evidence type="ECO:0000313" key="6">
    <source>
        <dbReference type="EMBL" id="MFC7392747.1"/>
    </source>
</evidence>
<evidence type="ECO:0000256" key="4">
    <source>
        <dbReference type="ARBA" id="ARBA00022729"/>
    </source>
</evidence>
<dbReference type="CDD" id="cd08504">
    <property type="entry name" value="PBP2_OppA"/>
    <property type="match status" value="1"/>
</dbReference>
<keyword evidence="3" id="KW-0813">Transport</keyword>
<evidence type="ECO:0000313" key="7">
    <source>
        <dbReference type="Proteomes" id="UP001596505"/>
    </source>
</evidence>
<comment type="similarity">
    <text evidence="2">Belongs to the bacterial solute-binding protein 5 family.</text>
</comment>
<gene>
    <name evidence="6" type="ORF">ACFQRG_07080</name>
</gene>
<dbReference type="InterPro" id="IPR000914">
    <property type="entry name" value="SBP_5_dom"/>
</dbReference>
<dbReference type="SUPFAM" id="SSF53850">
    <property type="entry name" value="Periplasmic binding protein-like II"/>
    <property type="match status" value="1"/>
</dbReference>
<dbReference type="PANTHER" id="PTHR30290:SF10">
    <property type="entry name" value="PERIPLASMIC OLIGOPEPTIDE-BINDING PROTEIN-RELATED"/>
    <property type="match status" value="1"/>
</dbReference>
<evidence type="ECO:0000256" key="1">
    <source>
        <dbReference type="ARBA" id="ARBA00004196"/>
    </source>
</evidence>
<proteinExistence type="inferred from homology"/>
<keyword evidence="4" id="KW-0732">Signal</keyword>
<dbReference type="PROSITE" id="PS51257">
    <property type="entry name" value="PROKAR_LIPOPROTEIN"/>
    <property type="match status" value="1"/>
</dbReference>
<comment type="caution">
    <text evidence="6">The sequence shown here is derived from an EMBL/GenBank/DDBJ whole genome shotgun (WGS) entry which is preliminary data.</text>
</comment>
<sequence>MGKAYSRIAGFMILILMMSIFLSGCGKSQQTSGTKQGNQSGDTGELHLVSMKDVPTLDEAHATDSASFQVLYMTNAGLTRLDHGKVTWDMAEGKPQVKNNGKTYIFKIRNSAKWSDGSPVTANDFVYAWQREMNPKTGAEYNYIYSAANIKNAAKIMDKKDPLFGKVNQLGIKALDKHTLQIDLETPTPYFLNLLSTPPFFPEKEAFVKKQGKQYAQEPDKLLYNGPYVLSKWDHGAGWHYKRNPNYWHAKSIYINDVDVKVTKNMSTAVNIYKTGKADLIDLDSEYINQFKNTNEFHKAYNSKMSFLSLNIKGNKALQNKNIRQAISMAINRKDLTTDLLQDGSIPAKYIVPKQFVKGPDGKDFRASAPNGYLLGGKKDAKNLWDKGKKELGVKKLQLDYLTSDDETATKFTEYVANQLETTLDGLKINIVKLPYGELLKREDNGDFGILNAGWSPDYNDPMTYLEMFTSDNDMNKQGYNDPKFDKLIKQAKQMGDQPDKRWKDLQEAEKVLITDAPIIPLYQQGKAYVQKSYVEGIERPLFGPDIDWLDAKIVRH</sequence>
<dbReference type="Gene3D" id="3.90.76.10">
    <property type="entry name" value="Dipeptide-binding Protein, Domain 1"/>
    <property type="match status" value="1"/>
</dbReference>
<dbReference type="Pfam" id="PF00496">
    <property type="entry name" value="SBP_bac_5"/>
    <property type="match status" value="1"/>
</dbReference>
<comment type="subcellular location">
    <subcellularLocation>
        <location evidence="1">Cell envelope</location>
    </subcellularLocation>
</comment>
<dbReference type="Gene3D" id="3.40.190.10">
    <property type="entry name" value="Periplasmic binding protein-like II"/>
    <property type="match status" value="1"/>
</dbReference>
<reference evidence="7" key="1">
    <citation type="journal article" date="2019" name="Int. J. Syst. Evol. Microbiol.">
        <title>The Global Catalogue of Microorganisms (GCM) 10K type strain sequencing project: providing services to taxonomists for standard genome sequencing and annotation.</title>
        <authorList>
            <consortium name="The Broad Institute Genomics Platform"/>
            <consortium name="The Broad Institute Genome Sequencing Center for Infectious Disease"/>
            <person name="Wu L."/>
            <person name="Ma J."/>
        </authorList>
    </citation>
    <scope>NUCLEOTIDE SEQUENCE [LARGE SCALE GENOMIC DNA]</scope>
    <source>
        <strain evidence="7">CGMCC 1.16305</strain>
    </source>
</reference>
<evidence type="ECO:0000256" key="2">
    <source>
        <dbReference type="ARBA" id="ARBA00005695"/>
    </source>
</evidence>
<name>A0ABW2PTK5_9BACL</name>
<dbReference type="PIRSF" id="PIRSF002741">
    <property type="entry name" value="MppA"/>
    <property type="match status" value="1"/>
</dbReference>
<protein>
    <submittedName>
        <fullName evidence="6">Peptide ABC transporter substrate-binding protein</fullName>
    </submittedName>
</protein>
<dbReference type="RefSeq" id="WP_380965159.1">
    <property type="nucleotide sequence ID" value="NZ_JBHTCO010000005.1"/>
</dbReference>
<evidence type="ECO:0000259" key="5">
    <source>
        <dbReference type="Pfam" id="PF00496"/>
    </source>
</evidence>
<organism evidence="6 7">
    <name type="scientific">Scopulibacillus cellulosilyticus</name>
    <dbReference type="NCBI Taxonomy" id="2665665"/>
    <lineage>
        <taxon>Bacteria</taxon>
        <taxon>Bacillati</taxon>
        <taxon>Bacillota</taxon>
        <taxon>Bacilli</taxon>
        <taxon>Bacillales</taxon>
        <taxon>Sporolactobacillaceae</taxon>
        <taxon>Scopulibacillus</taxon>
    </lineage>
</organism>
<dbReference type="InterPro" id="IPR039424">
    <property type="entry name" value="SBP_5"/>
</dbReference>
<evidence type="ECO:0000256" key="3">
    <source>
        <dbReference type="ARBA" id="ARBA00022448"/>
    </source>
</evidence>
<keyword evidence="7" id="KW-1185">Reference proteome</keyword>
<dbReference type="Proteomes" id="UP001596505">
    <property type="component" value="Unassembled WGS sequence"/>
</dbReference>
<dbReference type="InterPro" id="IPR030678">
    <property type="entry name" value="Peptide/Ni-bd"/>
</dbReference>
<dbReference type="EMBL" id="JBHTCO010000005">
    <property type="protein sequence ID" value="MFC7392747.1"/>
    <property type="molecule type" value="Genomic_DNA"/>
</dbReference>
<dbReference type="Gene3D" id="3.10.105.10">
    <property type="entry name" value="Dipeptide-binding Protein, Domain 3"/>
    <property type="match status" value="1"/>
</dbReference>